<evidence type="ECO:0000313" key="3">
    <source>
        <dbReference type="Proteomes" id="UP000059419"/>
    </source>
</evidence>
<reference evidence="3" key="1">
    <citation type="submission" date="2015-11" db="EMBL/GenBank/DDBJ databases">
        <authorList>
            <person name="Blom J."/>
        </authorList>
    </citation>
    <scope>NUCLEOTIDE SEQUENCE [LARGE SCALE GENOMIC DNA]</scope>
</reference>
<feature type="transmembrane region" description="Helical" evidence="1">
    <location>
        <begin position="86"/>
        <end position="104"/>
    </location>
</feature>
<dbReference type="EMBL" id="LN907827">
    <property type="protein sequence ID" value="CUU24569.1"/>
    <property type="molecule type" value="Genomic_DNA"/>
</dbReference>
<feature type="transmembrane region" description="Helical" evidence="1">
    <location>
        <begin position="158"/>
        <end position="175"/>
    </location>
</feature>
<evidence type="ECO:0000256" key="1">
    <source>
        <dbReference type="SAM" id="Phobius"/>
    </source>
</evidence>
<keyword evidence="1" id="KW-1133">Transmembrane helix</keyword>
<evidence type="ECO:0000313" key="2">
    <source>
        <dbReference type="EMBL" id="CUU24569.1"/>
    </source>
</evidence>
<dbReference type="Proteomes" id="UP000059419">
    <property type="component" value="Chromosome 1"/>
</dbReference>
<dbReference type="RefSeq" id="WP_067431946.1">
    <property type="nucleotide sequence ID" value="NZ_LN907827.1"/>
</dbReference>
<dbReference type="AlphaFoldDB" id="A0A0U5L1F7"/>
<dbReference type="KEGG" id="ege:EM595_2336"/>
<feature type="transmembrane region" description="Helical" evidence="1">
    <location>
        <begin position="134"/>
        <end position="151"/>
    </location>
</feature>
<dbReference type="PATRIC" id="fig|1619313.3.peg.2426"/>
<proteinExistence type="predicted"/>
<sequence>MKISRHSAIFYLVALAIFSLMISFYFRIAQRIEINSDMASGMVEALDMSKGNILLSGWSLSTVSFYFTEIVWYVTAILVSGYSYNITYFMPAVILAILCALMILSSENKKVAAVFTLFMLGAPTFFMARNVLTPFIHVGTYVFCLAAYCLASRYVSNGSKAVLAGMFCILALAYFSDTIALYISLVPTLAVVVVSILRSQHDKRWSVVLAVSVLSVATAMLINALFLRYGFVVPGVQPTKFATLEGIGKNISDLFLGVMTLFDADFYGRDPREKDTVIRCLSFFIIAAFIFIVALRAFKIKDNKDVFLLVATLIMPVAYILSDVSVGVSSIRYILPFFIYGTILISRINTPLLNNARVFLLLAILALIPSVHHIKETIHRPKASNGLKELSQVLYDKGLKHGYAEFWFASATSVYGQVQVAPINYDAEHVIRRDWLSKESWYGDNNRFIIIHDDMLKHAAIKAYGQPDDVIKHNSLTVFVWNKKLTTSNP</sequence>
<feature type="transmembrane region" description="Helical" evidence="1">
    <location>
        <begin position="205"/>
        <end position="231"/>
    </location>
</feature>
<feature type="transmembrane region" description="Helical" evidence="1">
    <location>
        <begin position="306"/>
        <end position="326"/>
    </location>
</feature>
<feature type="transmembrane region" description="Helical" evidence="1">
    <location>
        <begin position="181"/>
        <end position="198"/>
    </location>
</feature>
<name>A0A0U5L1F7_9GAMM</name>
<feature type="transmembrane region" description="Helical" evidence="1">
    <location>
        <begin position="53"/>
        <end position="74"/>
    </location>
</feature>
<keyword evidence="3" id="KW-1185">Reference proteome</keyword>
<feature type="transmembrane region" description="Helical" evidence="1">
    <location>
        <begin position="6"/>
        <end position="26"/>
    </location>
</feature>
<keyword evidence="1" id="KW-0472">Membrane</keyword>
<gene>
    <name evidence="2" type="ORF">EM595_2336</name>
</gene>
<accession>A0A0U5L1F7</accession>
<keyword evidence="1" id="KW-0812">Transmembrane</keyword>
<organism evidence="2 3">
    <name type="scientific">Duffyella gerundensis</name>
    <dbReference type="NCBI Taxonomy" id="1619313"/>
    <lineage>
        <taxon>Bacteria</taxon>
        <taxon>Pseudomonadati</taxon>
        <taxon>Pseudomonadota</taxon>
        <taxon>Gammaproteobacteria</taxon>
        <taxon>Enterobacterales</taxon>
        <taxon>Erwiniaceae</taxon>
        <taxon>Duffyella</taxon>
    </lineage>
</organism>
<dbReference type="OrthoDB" id="6638213at2"/>
<protein>
    <submittedName>
        <fullName evidence="2">Putative membrane protein</fullName>
    </submittedName>
</protein>
<feature type="transmembrane region" description="Helical" evidence="1">
    <location>
        <begin position="280"/>
        <end position="300"/>
    </location>
</feature>